<dbReference type="EMBL" id="JACWZY010000011">
    <property type="protein sequence ID" value="MBD2701941.1"/>
    <property type="molecule type" value="Genomic_DNA"/>
</dbReference>
<accession>A0A926XXM9</accession>
<dbReference type="AlphaFoldDB" id="A0A926XXM9"/>
<dbReference type="InterPro" id="IPR013519">
    <property type="entry name" value="Int_alpha_beta-p"/>
</dbReference>
<proteinExistence type="predicted"/>
<gene>
    <name evidence="5" type="ORF">IC229_14930</name>
</gene>
<dbReference type="SMART" id="SM00191">
    <property type="entry name" value="Int_alpha"/>
    <property type="match status" value="6"/>
</dbReference>
<dbReference type="Pfam" id="PF14312">
    <property type="entry name" value="FG-GAP_2"/>
    <property type="match status" value="6"/>
</dbReference>
<evidence type="ECO:0000256" key="4">
    <source>
        <dbReference type="SAM" id="SignalP"/>
    </source>
</evidence>
<protein>
    <submittedName>
        <fullName evidence="5">FG-GAP repeat protein</fullName>
    </submittedName>
</protein>
<keyword evidence="1 4" id="KW-0732">Signal</keyword>
<dbReference type="Proteomes" id="UP000598820">
    <property type="component" value="Unassembled WGS sequence"/>
</dbReference>
<feature type="signal peptide" evidence="4">
    <location>
        <begin position="1"/>
        <end position="21"/>
    </location>
</feature>
<dbReference type="PANTHER" id="PTHR36220:SF1">
    <property type="entry name" value="GAMMA TUBULIN COMPLEX COMPONENT C-TERMINAL DOMAIN-CONTAINING PROTEIN"/>
    <property type="match status" value="1"/>
</dbReference>
<dbReference type="InterPro" id="IPR028994">
    <property type="entry name" value="Integrin_alpha_N"/>
</dbReference>
<evidence type="ECO:0000256" key="3">
    <source>
        <dbReference type="ARBA" id="ARBA00023180"/>
    </source>
</evidence>
<keyword evidence="3" id="KW-0325">Glycoprotein</keyword>
<comment type="caution">
    <text evidence="5">The sequence shown here is derived from an EMBL/GenBank/DDBJ whole genome shotgun (WGS) entry which is preliminary data.</text>
</comment>
<evidence type="ECO:0000313" key="6">
    <source>
        <dbReference type="Proteomes" id="UP000598820"/>
    </source>
</evidence>
<keyword evidence="2" id="KW-0677">Repeat</keyword>
<dbReference type="SUPFAM" id="SSF69318">
    <property type="entry name" value="Integrin alpha N-terminal domain"/>
    <property type="match status" value="1"/>
</dbReference>
<dbReference type="Gene3D" id="2.130.10.130">
    <property type="entry name" value="Integrin alpha, N-terminal"/>
    <property type="match status" value="3"/>
</dbReference>
<organism evidence="5 6">
    <name type="scientific">Spirosoma profusum</name>
    <dbReference type="NCBI Taxonomy" id="2771354"/>
    <lineage>
        <taxon>Bacteria</taxon>
        <taxon>Pseudomonadati</taxon>
        <taxon>Bacteroidota</taxon>
        <taxon>Cytophagia</taxon>
        <taxon>Cytophagales</taxon>
        <taxon>Cytophagaceae</taxon>
        <taxon>Spirosoma</taxon>
    </lineage>
</organism>
<evidence type="ECO:0000313" key="5">
    <source>
        <dbReference type="EMBL" id="MBD2701941.1"/>
    </source>
</evidence>
<sequence>MTRTIYIFLFLSLLLSHPASFAQIGISGTPHSSAVLDLQSPTNNKAFYPPRLTSAQRQAIPNPQPGAFVYDSDKSTMYLYDGQNWLPLLTTDPNLLAPASRTAADGATNDQFGTSVAISGDYAIIGANGKTIGGKLSQGAAYIFVRSGNSWNQLQQLTANDGAASDLFGRSVAISGDYAIVGAHFKTINSSTSQGAAYVFLRSGNNWNLQQRLTANDGAPSDHFGWSVAISGDNAIIGAENKFVFGVSQGVAYVFTRSGITWTQQQRLTASDGTGGDYFGSCVAISGDYAIVGAPSKAISPNTNQGAAYMFVRGGGTWTQQQRFVANDGAANDHFGNAVAISGDYAIVGAANKTVNSNSAQGAAYVFARTGSTWNQQLLTANDGVANDDFGTSVSISGDYAVIGAASKTIGSNQYQGAAYVFKRSGSSWIRQQSVTDNSTSDTFNGSSVGLSNGTFIIGGPGFQNNRGKVAFGTVN</sequence>
<dbReference type="PANTHER" id="PTHR36220">
    <property type="entry name" value="UNNAMED PRODUCT"/>
    <property type="match status" value="1"/>
</dbReference>
<feature type="chain" id="PRO_5037894374" evidence="4">
    <location>
        <begin position="22"/>
        <end position="476"/>
    </location>
</feature>
<reference evidence="5" key="1">
    <citation type="submission" date="2020-09" db="EMBL/GenBank/DDBJ databases">
        <authorList>
            <person name="Kim M.K."/>
        </authorList>
    </citation>
    <scope>NUCLEOTIDE SEQUENCE</scope>
    <source>
        <strain evidence="5">BT702</strain>
    </source>
</reference>
<name>A0A926XXM9_9BACT</name>
<keyword evidence="6" id="KW-1185">Reference proteome</keyword>
<dbReference type="InterPro" id="IPR013517">
    <property type="entry name" value="FG-GAP"/>
</dbReference>
<evidence type="ECO:0000256" key="2">
    <source>
        <dbReference type="ARBA" id="ARBA00022737"/>
    </source>
</evidence>
<evidence type="ECO:0000256" key="1">
    <source>
        <dbReference type="ARBA" id="ARBA00022729"/>
    </source>
</evidence>
<dbReference type="RefSeq" id="WP_190887792.1">
    <property type="nucleotide sequence ID" value="NZ_JACWZY010000011.1"/>
</dbReference>